<feature type="domain" description="LptD C-terminal" evidence="1">
    <location>
        <begin position="274"/>
        <end position="635"/>
    </location>
</feature>
<evidence type="ECO:0000313" key="2">
    <source>
        <dbReference type="EMBL" id="SFV74481.1"/>
    </source>
</evidence>
<dbReference type="Pfam" id="PF04453">
    <property type="entry name" value="LptD"/>
    <property type="match status" value="1"/>
</dbReference>
<organism evidence="2">
    <name type="scientific">hydrothermal vent metagenome</name>
    <dbReference type="NCBI Taxonomy" id="652676"/>
    <lineage>
        <taxon>unclassified sequences</taxon>
        <taxon>metagenomes</taxon>
        <taxon>ecological metagenomes</taxon>
    </lineage>
</organism>
<evidence type="ECO:0000259" key="1">
    <source>
        <dbReference type="Pfam" id="PF04453"/>
    </source>
</evidence>
<accession>A0A1W1D1F6</accession>
<dbReference type="GO" id="GO:1990351">
    <property type="term" value="C:transporter complex"/>
    <property type="evidence" value="ECO:0007669"/>
    <property type="project" value="TreeGrafter"/>
</dbReference>
<sequence length="718" mass="84744">MYRFFLFYFITLSLISYANDKVEIYTASIKTKGDIVIADGDVNLLYKDNTLRANKAIYNKKNGLLELFGNIKLSFKNNYRILGDYAKLDLSQKEKIFQPFYLLDKKTDMWMSAKNATAQQEKINVKNGIVSGCDQLHPLWKLEFGSSDYNTTSKWINVYNTTLYFYDIPILYTPYFGYSLGTTRKTGFLIPSFGISSDEGIFYLQPFYIAEANNWDLEFDPQIRTKRGKGIYSTLRFVDTPDSYGVLKMGYFKEDSSYYDYDNLSNKHHSGFNFHYTNGNFLKNWFHLPLNGQSGLYMDLSQMSDIDYLNLASKNSFKEDITTQILSRINLFYNTDRNYIAAYFDYYQDLTKDSNSETMHKLPMLHYHHYLDELFKNYLLYNLDVKTTNIQNDRRTQNKTAQQTDVSLPILIRKSLWNEYINVAYKANFYAQNTKFNLFAKDANEKDYTSGSYLHNYNEFSISSELARGFEKFNHIITFGATYRVDGFKMQNGYYDEVKDYCNNPDNAKDAKCSFYNIEQIDDAVNLEFTQYFYDKATREILYHRLVQNILLQKNGENVYGDLENELEYRFFQGWSFYNNMFYNYDKHDFSKIFNKITYKNDKIGMDLSHLYKNSFADTNSYSSYLTSGVSYRYNSHYSYKFLYDYDLRKKIKKGMEIGFLYEKRCLNFGLSYVENNRPKATKNMDESVYDKYIYINIILKPIMPPHSQSSALGVKLN</sequence>
<dbReference type="PANTHER" id="PTHR30189:SF1">
    <property type="entry name" value="LPS-ASSEMBLY PROTEIN LPTD"/>
    <property type="match status" value="1"/>
</dbReference>
<reference evidence="2" key="1">
    <citation type="submission" date="2016-10" db="EMBL/GenBank/DDBJ databases">
        <authorList>
            <person name="de Groot N.N."/>
        </authorList>
    </citation>
    <scope>NUCLEOTIDE SEQUENCE</scope>
</reference>
<dbReference type="InterPro" id="IPR050218">
    <property type="entry name" value="LptD"/>
</dbReference>
<dbReference type="AlphaFoldDB" id="A0A1W1D1F6"/>
<dbReference type="GO" id="GO:0015920">
    <property type="term" value="P:lipopolysaccharide transport"/>
    <property type="evidence" value="ECO:0007669"/>
    <property type="project" value="InterPro"/>
</dbReference>
<dbReference type="InterPro" id="IPR020889">
    <property type="entry name" value="LipoPS_assembly_LptD"/>
</dbReference>
<gene>
    <name evidence="2" type="ORF">MNB_SM-3-1393</name>
</gene>
<name>A0A1W1D1F6_9ZZZZ</name>
<proteinExistence type="inferred from homology"/>
<dbReference type="EMBL" id="FPHP01000001">
    <property type="protein sequence ID" value="SFV74481.1"/>
    <property type="molecule type" value="Genomic_DNA"/>
</dbReference>
<dbReference type="PANTHER" id="PTHR30189">
    <property type="entry name" value="LPS-ASSEMBLY PROTEIN"/>
    <property type="match status" value="1"/>
</dbReference>
<dbReference type="GO" id="GO:0043165">
    <property type="term" value="P:Gram-negative-bacterium-type cell outer membrane assembly"/>
    <property type="evidence" value="ECO:0007669"/>
    <property type="project" value="InterPro"/>
</dbReference>
<dbReference type="HAMAP" id="MF_01411">
    <property type="entry name" value="LPS_assembly_LptD"/>
    <property type="match status" value="1"/>
</dbReference>
<dbReference type="GO" id="GO:0009279">
    <property type="term" value="C:cell outer membrane"/>
    <property type="evidence" value="ECO:0007669"/>
    <property type="project" value="InterPro"/>
</dbReference>
<dbReference type="InterPro" id="IPR007543">
    <property type="entry name" value="LptD_C"/>
</dbReference>
<protein>
    <submittedName>
        <fullName evidence="2">Outer membrane protein Imp, required for envelope biogenesis / Organic solvent tolerance protein</fullName>
    </submittedName>
</protein>